<evidence type="ECO:0000313" key="7">
    <source>
        <dbReference type="Proteomes" id="UP000294952"/>
    </source>
</evidence>
<dbReference type="Proteomes" id="UP000036313">
    <property type="component" value="Unassembled WGS sequence"/>
</dbReference>
<organism evidence="3 6">
    <name type="scientific">Mycolicibacterium obuense</name>
    <dbReference type="NCBI Taxonomy" id="1807"/>
    <lineage>
        <taxon>Bacteria</taxon>
        <taxon>Bacillati</taxon>
        <taxon>Actinomycetota</taxon>
        <taxon>Actinomycetes</taxon>
        <taxon>Mycobacteriales</taxon>
        <taxon>Mycobacteriaceae</taxon>
        <taxon>Mycolicibacterium</taxon>
    </lineage>
</organism>
<reference evidence="2 5" key="2">
    <citation type="submission" date="2015-04" db="EMBL/GenBank/DDBJ databases">
        <title>Genome sequence of Mycobacterium obuense UC1.</title>
        <authorList>
            <person name="Greninger A.L."/>
            <person name="Cunningham G."/>
            <person name="Chiu C.Y."/>
            <person name="Miller S."/>
        </authorList>
    </citation>
    <scope>NUCLEOTIDE SEQUENCE [LARGE SCALE GENOMIC DNA]</scope>
    <source>
        <strain evidence="2 5">UC1</strain>
    </source>
</reference>
<feature type="signal peptide" evidence="1">
    <location>
        <begin position="1"/>
        <end position="27"/>
    </location>
</feature>
<dbReference type="Proteomes" id="UP000294952">
    <property type="component" value="Unassembled WGS sequence"/>
</dbReference>
<feature type="chain" id="PRO_5010914877" description="Intersectin-EH binding protein Ibp1" evidence="1">
    <location>
        <begin position="28"/>
        <end position="83"/>
    </location>
</feature>
<evidence type="ECO:0008006" key="8">
    <source>
        <dbReference type="Google" id="ProtNLM"/>
    </source>
</evidence>
<dbReference type="RefSeq" id="WP_046366305.1">
    <property type="nucleotide sequence ID" value="NZ_CALTXN010000010.1"/>
</dbReference>
<proteinExistence type="predicted"/>
<dbReference type="PATRIC" id="fig|1807.13.peg.6019"/>
<evidence type="ECO:0000313" key="3">
    <source>
        <dbReference type="EMBL" id="KMO79509.1"/>
    </source>
</evidence>
<reference evidence="3 6" key="1">
    <citation type="journal article" date="2015" name="Genome Biol. Evol.">
        <title>Characterization of Three Mycobacterium spp. with Potential Use in Bioremediation by Genome Sequencing and Comparative Genomics.</title>
        <authorList>
            <person name="Das S."/>
            <person name="Pettersson B.M."/>
            <person name="Behra P.R."/>
            <person name="Ramesh M."/>
            <person name="Dasgupta S."/>
            <person name="Bhattacharya A."/>
            <person name="Kirsebom L.A."/>
        </authorList>
    </citation>
    <scope>NUCLEOTIDE SEQUENCE [LARGE SCALE GENOMIC DNA]</scope>
    <source>
        <strain evidence="3 6">DSM 44075</strain>
    </source>
</reference>
<dbReference type="AlphaFoldDB" id="A0A0J6WAA0"/>
<keyword evidence="1" id="KW-0732">Signal</keyword>
<evidence type="ECO:0000313" key="6">
    <source>
        <dbReference type="Proteomes" id="UP000036313"/>
    </source>
</evidence>
<gene>
    <name evidence="4" type="ORF">EUA04_24755</name>
    <name evidence="3" type="ORF">MOBUDSM44075_01311</name>
    <name evidence="2" type="ORF">WN67_27735</name>
</gene>
<evidence type="ECO:0000313" key="2">
    <source>
        <dbReference type="EMBL" id="KKE98716.1"/>
    </source>
</evidence>
<name>A0A0J6WAA0_9MYCO</name>
<comment type="caution">
    <text evidence="3">The sequence shown here is derived from an EMBL/GenBank/DDBJ whole genome shotgun (WGS) entry which is preliminary data.</text>
</comment>
<dbReference type="Proteomes" id="UP000034150">
    <property type="component" value="Unassembled WGS sequence"/>
</dbReference>
<reference evidence="4 7" key="3">
    <citation type="submission" date="2019-01" db="EMBL/GenBank/DDBJ databases">
        <title>High-quality-draft genome sequences of five non-tuberculosis mycobacteriaceae isolated from a nosocomial environment.</title>
        <authorList>
            <person name="Tiago I."/>
            <person name="Alarico S."/>
            <person name="Pereira S.G."/>
            <person name="Coelho C."/>
            <person name="Maranha A."/>
            <person name="Empadinhas N."/>
        </authorList>
    </citation>
    <scope>NUCLEOTIDE SEQUENCE [LARGE SCALE GENOMIC DNA]</scope>
    <source>
        <strain evidence="4 7">22DIII</strain>
    </source>
</reference>
<dbReference type="EMBL" id="SDLP01000010">
    <property type="protein sequence ID" value="TDL03853.1"/>
    <property type="molecule type" value="Genomic_DNA"/>
</dbReference>
<evidence type="ECO:0000313" key="5">
    <source>
        <dbReference type="Proteomes" id="UP000034150"/>
    </source>
</evidence>
<keyword evidence="5" id="KW-1185">Reference proteome</keyword>
<accession>A0A0J6WAA0</accession>
<evidence type="ECO:0000313" key="4">
    <source>
        <dbReference type="EMBL" id="TDL03853.1"/>
    </source>
</evidence>
<sequence length="83" mass="7957" precursor="true">MKLITFGTAMLTGAAATVIAMAPIAGAQPNVPCDDPGGAARGAACDATAPEGGPPPIVGEIPPGQDGMQDVAGCTPGRICEAP</sequence>
<protein>
    <recommendedName>
        <fullName evidence="8">Intersectin-EH binding protein Ibp1</fullName>
    </recommendedName>
</protein>
<dbReference type="EMBL" id="LAUZ02000143">
    <property type="protein sequence ID" value="KKE98716.1"/>
    <property type="molecule type" value="Genomic_DNA"/>
</dbReference>
<evidence type="ECO:0000256" key="1">
    <source>
        <dbReference type="SAM" id="SignalP"/>
    </source>
</evidence>
<dbReference type="EMBL" id="JYNU01000007">
    <property type="protein sequence ID" value="KMO79509.1"/>
    <property type="molecule type" value="Genomic_DNA"/>
</dbReference>